<gene>
    <name evidence="2" type="ORF">DI536_31340</name>
</gene>
<dbReference type="AlphaFoldDB" id="A0A2W5T1Y1"/>
<proteinExistence type="predicted"/>
<comment type="caution">
    <text evidence="2">The sequence shown here is derived from an EMBL/GenBank/DDBJ whole genome shotgun (WGS) entry which is preliminary data.</text>
</comment>
<protein>
    <recommendedName>
        <fullName evidence="1">PPM-type phosphatase domain-containing protein</fullName>
    </recommendedName>
</protein>
<dbReference type="Proteomes" id="UP000249061">
    <property type="component" value="Unassembled WGS sequence"/>
</dbReference>
<dbReference type="InterPro" id="IPR039248">
    <property type="entry name" value="Ptase_RsbX"/>
</dbReference>
<dbReference type="InterPro" id="IPR001932">
    <property type="entry name" value="PPM-type_phosphatase-like_dom"/>
</dbReference>
<reference evidence="2 3" key="1">
    <citation type="submission" date="2017-08" db="EMBL/GenBank/DDBJ databases">
        <title>Infants hospitalized years apart are colonized by the same room-sourced microbial strains.</title>
        <authorList>
            <person name="Brooks B."/>
            <person name="Olm M.R."/>
            <person name="Firek B.A."/>
            <person name="Baker R."/>
            <person name="Thomas B.C."/>
            <person name="Morowitz M.J."/>
            <person name="Banfield J.F."/>
        </authorList>
    </citation>
    <scope>NUCLEOTIDE SEQUENCE [LARGE SCALE GENOMIC DNA]</scope>
    <source>
        <strain evidence="2">S2_003_000_R2_14</strain>
    </source>
</reference>
<evidence type="ECO:0000313" key="3">
    <source>
        <dbReference type="Proteomes" id="UP000249061"/>
    </source>
</evidence>
<organism evidence="2 3">
    <name type="scientific">Archangium gephyra</name>
    <dbReference type="NCBI Taxonomy" id="48"/>
    <lineage>
        <taxon>Bacteria</taxon>
        <taxon>Pseudomonadati</taxon>
        <taxon>Myxococcota</taxon>
        <taxon>Myxococcia</taxon>
        <taxon>Myxococcales</taxon>
        <taxon>Cystobacterineae</taxon>
        <taxon>Archangiaceae</taxon>
        <taxon>Archangium</taxon>
    </lineage>
</organism>
<feature type="domain" description="PPM-type phosphatase" evidence="1">
    <location>
        <begin position="2"/>
        <end position="188"/>
    </location>
</feature>
<dbReference type="SUPFAM" id="SSF81606">
    <property type="entry name" value="PP2C-like"/>
    <property type="match status" value="1"/>
</dbReference>
<dbReference type="PANTHER" id="PTHR35801:SF1">
    <property type="entry name" value="PHOSPHOSERINE PHOSPHATASE RSBX"/>
    <property type="match status" value="1"/>
</dbReference>
<name>A0A2W5T1Y1_9BACT</name>
<dbReference type="InterPro" id="IPR036457">
    <property type="entry name" value="PPM-type-like_dom_sf"/>
</dbReference>
<dbReference type="Gene3D" id="3.60.40.10">
    <property type="entry name" value="PPM-type phosphatase domain"/>
    <property type="match status" value="1"/>
</dbReference>
<evidence type="ECO:0000259" key="1">
    <source>
        <dbReference type="SMART" id="SM00331"/>
    </source>
</evidence>
<dbReference type="PANTHER" id="PTHR35801">
    <property type="entry name" value="PHOSPHOSERINE PHOSPHATASE RSBX"/>
    <property type="match status" value="1"/>
</dbReference>
<dbReference type="Pfam" id="PF07228">
    <property type="entry name" value="SpoIIE"/>
    <property type="match status" value="1"/>
</dbReference>
<dbReference type="SMART" id="SM00331">
    <property type="entry name" value="PP2C_SIG"/>
    <property type="match status" value="1"/>
</dbReference>
<sequence length="191" mass="20190">MKYSTARLSRPLEGSSACGDIVVEEHEGSWSLFAVVDALGHGLEAEDSARRAAEAISAARGRPLQEVFETVHRSLRGRRGVVMSAILVEGETATFAGVGNVEIFTPDGVSRPVTLAGTLGGGVYRFRSFGLPLRSGQRWVLASDGVKTREAGALLAQLRAQPPQAVAATILSQAARVQDDASLLILDVEHA</sequence>
<evidence type="ECO:0000313" key="2">
    <source>
        <dbReference type="EMBL" id="PZR05956.1"/>
    </source>
</evidence>
<accession>A0A2W5T1Y1</accession>
<dbReference type="EMBL" id="QFQP01000041">
    <property type="protein sequence ID" value="PZR05956.1"/>
    <property type="molecule type" value="Genomic_DNA"/>
</dbReference>